<dbReference type="Proteomes" id="UP000319557">
    <property type="component" value="Chromosome"/>
</dbReference>
<keyword evidence="2" id="KW-0732">Signal</keyword>
<gene>
    <name evidence="4" type="ORF">EC9_42280</name>
</gene>
<dbReference type="Gene3D" id="2.60.40.10">
    <property type="entry name" value="Immunoglobulins"/>
    <property type="match status" value="1"/>
</dbReference>
<dbReference type="InterPro" id="IPR001434">
    <property type="entry name" value="OmcB-like_DUF11"/>
</dbReference>
<feature type="region of interest" description="Disordered" evidence="1">
    <location>
        <begin position="917"/>
        <end position="937"/>
    </location>
</feature>
<reference evidence="4 5" key="1">
    <citation type="submission" date="2019-02" db="EMBL/GenBank/DDBJ databases">
        <title>Deep-cultivation of Planctomycetes and their phenomic and genomic characterization uncovers novel biology.</title>
        <authorList>
            <person name="Wiegand S."/>
            <person name="Jogler M."/>
            <person name="Boedeker C."/>
            <person name="Pinto D."/>
            <person name="Vollmers J."/>
            <person name="Rivas-Marin E."/>
            <person name="Kohn T."/>
            <person name="Peeters S.H."/>
            <person name="Heuer A."/>
            <person name="Rast P."/>
            <person name="Oberbeckmann S."/>
            <person name="Bunk B."/>
            <person name="Jeske O."/>
            <person name="Meyerdierks A."/>
            <person name="Storesund J.E."/>
            <person name="Kallscheuer N."/>
            <person name="Luecker S."/>
            <person name="Lage O.M."/>
            <person name="Pohl T."/>
            <person name="Merkel B.J."/>
            <person name="Hornburger P."/>
            <person name="Mueller R.-W."/>
            <person name="Bruemmer F."/>
            <person name="Labrenz M."/>
            <person name="Spormann A.M."/>
            <person name="Op den Camp H."/>
            <person name="Overmann J."/>
            <person name="Amann R."/>
            <person name="Jetten M.S.M."/>
            <person name="Mascher T."/>
            <person name="Medema M.H."/>
            <person name="Devos D.P."/>
            <person name="Kaster A.-K."/>
            <person name="Ovreas L."/>
            <person name="Rohde M."/>
            <person name="Galperin M.Y."/>
            <person name="Jogler C."/>
        </authorList>
    </citation>
    <scope>NUCLEOTIDE SEQUENCE [LARGE SCALE GENOMIC DNA]</scope>
    <source>
        <strain evidence="4 5">EC9</strain>
    </source>
</reference>
<dbReference type="KEGG" id="ruv:EC9_42280"/>
<feature type="compositionally biased region" description="Pro residues" evidence="1">
    <location>
        <begin position="753"/>
        <end position="784"/>
    </location>
</feature>
<dbReference type="RefSeq" id="WP_145347930.1">
    <property type="nucleotide sequence ID" value="NZ_CP036261.1"/>
</dbReference>
<dbReference type="PANTHER" id="PTHR34819">
    <property type="entry name" value="LARGE CYSTEINE-RICH PERIPLASMIC PROTEIN OMCB"/>
    <property type="match status" value="1"/>
</dbReference>
<dbReference type="PROSITE" id="PS51257">
    <property type="entry name" value="PROKAR_LIPOPROTEIN"/>
    <property type="match status" value="1"/>
</dbReference>
<dbReference type="EMBL" id="CP036261">
    <property type="protein sequence ID" value="QDS90025.1"/>
    <property type="molecule type" value="Genomic_DNA"/>
</dbReference>
<feature type="compositionally biased region" description="Pro residues" evidence="1">
    <location>
        <begin position="794"/>
        <end position="803"/>
    </location>
</feature>
<dbReference type="OrthoDB" id="259211at2"/>
<feature type="chain" id="PRO_5022207405" description="DUF11 domain-containing protein" evidence="2">
    <location>
        <begin position="27"/>
        <end position="937"/>
    </location>
</feature>
<dbReference type="InterPro" id="IPR051172">
    <property type="entry name" value="Chlamydia_OmcB"/>
</dbReference>
<evidence type="ECO:0000259" key="3">
    <source>
        <dbReference type="Pfam" id="PF01345"/>
    </source>
</evidence>
<feature type="domain" description="DUF11" evidence="3">
    <location>
        <begin position="518"/>
        <end position="612"/>
    </location>
</feature>
<organism evidence="4 5">
    <name type="scientific">Rosistilla ulvae</name>
    <dbReference type="NCBI Taxonomy" id="1930277"/>
    <lineage>
        <taxon>Bacteria</taxon>
        <taxon>Pseudomonadati</taxon>
        <taxon>Planctomycetota</taxon>
        <taxon>Planctomycetia</taxon>
        <taxon>Pirellulales</taxon>
        <taxon>Pirellulaceae</taxon>
        <taxon>Rosistilla</taxon>
    </lineage>
</organism>
<evidence type="ECO:0000256" key="1">
    <source>
        <dbReference type="SAM" id="MobiDB-lite"/>
    </source>
</evidence>
<dbReference type="Pfam" id="PF01345">
    <property type="entry name" value="DUF11"/>
    <property type="match status" value="2"/>
</dbReference>
<evidence type="ECO:0000256" key="2">
    <source>
        <dbReference type="SAM" id="SignalP"/>
    </source>
</evidence>
<sequence length="937" mass="99782" precursor="true">MFATRTHHHFTAALLACFLLMPCVTGCTHLQLPAIDPTGDCFFLPCPNTTTLTLPCTDKLQNGCGPFGCLPEPAFTDPAPPPPCLQGAGVPRTAPAPPPAKVVDECADGPKAVLFDKHCDLHKLLHLPDRGKRGRILLNHRKIIAPVGGEVVLLSGVCGTDGYLMTGEPLEWMLTPDSVGTFIDVGDDKQGALHRLVARNPVEKKTGSYALGRTSTVASLITRGNLRRGDDVPVKKGETWLSISSPSEGISRVTVMAPESDCWDQRKATATIYWVDAHWQFPAPLNLRAGEQAQLTTHVTRKEGELPASGWKVRYQVMNPEVALFDNGQSQPQAVIEAVVNENGDATAILRPIAPVAGTAFIQTTVIRPAGLDEALPRMTLGAGQTMVTWSAPRLVVRTGAPPFVARDEEFAIGINVSNSGDLTAENVRVLTELPPGVELVSTSLIQADGSRVPAQHTLVGAQILWDIDNLPAQTQLDIELNVRAKASFQIPVQARGAENTFAEDTVNVTVVQRNLVVTITPADPNARAEVGQETTFNIEVRNNGDQPISGVQVHAQGDQGLLAFAADTGQWQQHVVKVLEEPLLPGKPWTIQATYQVREPGQRCVQATATGGNAQRATESACVNAVNPPPANPMVSARIVTGSQSVQQGEEVLVKYFVYNNGTVPLTDVRVVATYDPALTALQFTQGYDSSQLGIFTVSWVLPSIQPGEELPVEGEFRVDGRPGVARLDVAISTEQGANASADTTLEVLPPAVAPPPATGPTPTPQPTQPRQQPTPQPPPIGAPPINGSTTPIPGPTTPPAQTPGAVGSGIGGLQVDIESRDNPVVVGDRISLDLVVTNNRNVPEDDVILNILLPAGTRLEAVQSTMFQGDPVENISADGIVRLQPISQLRAGEAIRYTVLITGNQPQLMTVRAEATSRQSPDGVGDETRLQVQAR</sequence>
<proteinExistence type="predicted"/>
<evidence type="ECO:0000313" key="5">
    <source>
        <dbReference type="Proteomes" id="UP000319557"/>
    </source>
</evidence>
<evidence type="ECO:0000313" key="4">
    <source>
        <dbReference type="EMBL" id="QDS90025.1"/>
    </source>
</evidence>
<dbReference type="InterPro" id="IPR013783">
    <property type="entry name" value="Ig-like_fold"/>
</dbReference>
<feature type="region of interest" description="Disordered" evidence="1">
    <location>
        <begin position="738"/>
        <end position="815"/>
    </location>
</feature>
<feature type="domain" description="DUF11" evidence="3">
    <location>
        <begin position="408"/>
        <end position="498"/>
    </location>
</feature>
<name>A0A517M573_9BACT</name>
<dbReference type="PANTHER" id="PTHR34819:SF5">
    <property type="entry name" value="CONSERVED REPEAT DOMAIN PROTEIN"/>
    <property type="match status" value="1"/>
</dbReference>
<feature type="signal peptide" evidence="2">
    <location>
        <begin position="1"/>
        <end position="26"/>
    </location>
</feature>
<keyword evidence="5" id="KW-1185">Reference proteome</keyword>
<protein>
    <recommendedName>
        <fullName evidence="3">DUF11 domain-containing protein</fullName>
    </recommendedName>
</protein>
<dbReference type="AlphaFoldDB" id="A0A517M573"/>
<accession>A0A517M573</accession>